<evidence type="ECO:0000313" key="2">
    <source>
        <dbReference type="Proteomes" id="UP000694846"/>
    </source>
</evidence>
<dbReference type="RefSeq" id="XP_025415333.1">
    <property type="nucleotide sequence ID" value="XM_025559548.1"/>
</dbReference>
<evidence type="ECO:0000313" key="4">
    <source>
        <dbReference type="RefSeq" id="XP_025415334.1"/>
    </source>
</evidence>
<dbReference type="GO" id="GO:0106370">
    <property type="term" value="F:protein-L-histidine N-pros-methyltransferase activity"/>
    <property type="evidence" value="ECO:0007669"/>
    <property type="project" value="InterPro"/>
</dbReference>
<dbReference type="AlphaFoldDB" id="A0A2S2QPD3"/>
<dbReference type="InterPro" id="IPR029063">
    <property type="entry name" value="SAM-dependent_MTases_sf"/>
</dbReference>
<keyword evidence="1" id="KW-0489">Methyltransferase</keyword>
<evidence type="ECO:0000313" key="3">
    <source>
        <dbReference type="RefSeq" id="XP_025415333.1"/>
    </source>
</evidence>
<dbReference type="SUPFAM" id="SSF53335">
    <property type="entry name" value="S-adenosyl-L-methionine-dependent methyltransferases"/>
    <property type="match status" value="1"/>
</dbReference>
<gene>
    <name evidence="1" type="primary">Mettl9</name>
    <name evidence="3 4 5" type="synonym">LOC112687029</name>
    <name evidence="1" type="ORF">g.181869</name>
</gene>
<organism evidence="1">
    <name type="scientific">Sipha flava</name>
    <name type="common">yellow sugarcane aphid</name>
    <dbReference type="NCBI Taxonomy" id="143950"/>
    <lineage>
        <taxon>Eukaryota</taxon>
        <taxon>Metazoa</taxon>
        <taxon>Ecdysozoa</taxon>
        <taxon>Arthropoda</taxon>
        <taxon>Hexapoda</taxon>
        <taxon>Insecta</taxon>
        <taxon>Pterygota</taxon>
        <taxon>Neoptera</taxon>
        <taxon>Paraneoptera</taxon>
        <taxon>Hemiptera</taxon>
        <taxon>Sternorrhyncha</taxon>
        <taxon>Aphidomorpha</taxon>
        <taxon>Aphidoidea</taxon>
        <taxon>Aphididae</taxon>
        <taxon>Sipha</taxon>
    </lineage>
</organism>
<evidence type="ECO:0000313" key="1">
    <source>
        <dbReference type="EMBL" id="MBY79533.1"/>
    </source>
</evidence>
<dbReference type="CDD" id="cd02440">
    <property type="entry name" value="AdoMet_MTases"/>
    <property type="match status" value="1"/>
</dbReference>
<dbReference type="RefSeq" id="XP_025415334.1">
    <property type="nucleotide sequence ID" value="XM_025559549.1"/>
</dbReference>
<dbReference type="Proteomes" id="UP000694846">
    <property type="component" value="Unplaced"/>
</dbReference>
<keyword evidence="2" id="KW-1185">Reference proteome</keyword>
<keyword evidence="1" id="KW-0808">Transferase</keyword>
<protein>
    <submittedName>
        <fullName evidence="1 3">Methyltransferase-like protein 9</fullName>
    </submittedName>
</protein>
<dbReference type="RefSeq" id="XP_025415335.1">
    <property type="nucleotide sequence ID" value="XM_025559550.1"/>
</dbReference>
<dbReference type="Gene3D" id="3.40.50.150">
    <property type="entry name" value="Vaccinia Virus protein VP39"/>
    <property type="match status" value="1"/>
</dbReference>
<name>A0A2S2QPD3_9HEMI</name>
<dbReference type="EMBL" id="GGMS01010330">
    <property type="protein sequence ID" value="MBY79533.1"/>
    <property type="molecule type" value="Transcribed_RNA"/>
</dbReference>
<accession>A0A2S2QPD3</accession>
<dbReference type="PANTHER" id="PTHR12890:SF0">
    <property type="entry name" value="PROTEIN-L-HISTIDINE N-PROS-METHYLTRANSFERASE"/>
    <property type="match status" value="1"/>
</dbReference>
<dbReference type="InterPro" id="IPR007884">
    <property type="entry name" value="METL9"/>
</dbReference>
<dbReference type="GO" id="GO:0032259">
    <property type="term" value="P:methylation"/>
    <property type="evidence" value="ECO:0007669"/>
    <property type="project" value="UniProtKB-KW"/>
</dbReference>
<evidence type="ECO:0000313" key="5">
    <source>
        <dbReference type="RefSeq" id="XP_025415335.1"/>
    </source>
</evidence>
<dbReference type="PANTHER" id="PTHR12890">
    <property type="entry name" value="DREV PROTEIN"/>
    <property type="match status" value="1"/>
</dbReference>
<proteinExistence type="predicted"/>
<sequence length="301" mass="34269">MNTTYMRRGLTKAIAENALLAESLKNLNKATWYSVDESDLDDDVCSKFVQMHLDADTERFLDDSTEQSDRLLMQMWQSFVSVLLNTFMTKTSINGLLRRGSMFVFSTDQIRQLLNITYFDSGSTLIDLGAGDGATTEKYTPLVHQIYATEKSGPMLRILAQKGFTVLDVDSWWTHGEQFDVVSCLNLLDRCSEPLKLLDDMKKAVKPNGRIVVALVLPYRPFDEFSSMVPGQKLSITGVNFEEQVCSTIHNVFEPFGFNVLCWTRLPYLCEGDLRQDYYWLSDAVFILSVKQPQVEKTVKV</sequence>
<reference evidence="1" key="1">
    <citation type="submission" date="2018-04" db="EMBL/GenBank/DDBJ databases">
        <title>Transcriptome assembly of Sipha flava.</title>
        <authorList>
            <person name="Scully E.D."/>
            <person name="Geib S.M."/>
            <person name="Palmer N.A."/>
            <person name="Koch K."/>
            <person name="Bradshaw J."/>
            <person name="Heng-Moss T."/>
            <person name="Sarath G."/>
        </authorList>
    </citation>
    <scope>NUCLEOTIDE SEQUENCE</scope>
</reference>
<dbReference type="Pfam" id="PF05219">
    <property type="entry name" value="DREV"/>
    <property type="match status" value="1"/>
</dbReference>
<dbReference type="OrthoDB" id="199041at2759"/>
<reference evidence="3 4" key="2">
    <citation type="submission" date="2025-04" db="UniProtKB">
        <authorList>
            <consortium name="RefSeq"/>
        </authorList>
    </citation>
    <scope>IDENTIFICATION</scope>
    <source>
        <tissue evidence="3 4">Whole body</tissue>
    </source>
</reference>